<keyword evidence="2" id="KW-1185">Reference proteome</keyword>
<gene>
    <name evidence="1" type="ORF">Lnau_2529</name>
</gene>
<accession>A0A0W0WKQ1</accession>
<comment type="caution">
    <text evidence="1">The sequence shown here is derived from an EMBL/GenBank/DDBJ whole genome shotgun (WGS) entry which is preliminary data.</text>
</comment>
<dbReference type="STRING" id="45070.Lnau_2529"/>
<reference evidence="1 2" key="1">
    <citation type="submission" date="2015-11" db="EMBL/GenBank/DDBJ databases">
        <title>Genomic analysis of 38 Legionella species identifies large and diverse effector repertoires.</title>
        <authorList>
            <person name="Burstein D."/>
            <person name="Amaro F."/>
            <person name="Zusman T."/>
            <person name="Lifshitz Z."/>
            <person name="Cohen O."/>
            <person name="Gilbert J.A."/>
            <person name="Pupko T."/>
            <person name="Shuman H.A."/>
            <person name="Segal G."/>
        </authorList>
    </citation>
    <scope>NUCLEOTIDE SEQUENCE [LARGE SCALE GENOMIC DNA]</scope>
    <source>
        <strain evidence="1 2">ATCC 49506</strain>
    </source>
</reference>
<evidence type="ECO:0000313" key="2">
    <source>
        <dbReference type="Proteomes" id="UP000054725"/>
    </source>
</evidence>
<dbReference type="RefSeq" id="WP_058505518.1">
    <property type="nucleotide sequence ID" value="NZ_CAAAIF010000004.1"/>
</dbReference>
<dbReference type="AlphaFoldDB" id="A0A0W0WKQ1"/>
<protein>
    <submittedName>
        <fullName evidence="1">Uncharacterized protein</fullName>
    </submittedName>
</protein>
<evidence type="ECO:0000313" key="1">
    <source>
        <dbReference type="EMBL" id="KTD32881.1"/>
    </source>
</evidence>
<organism evidence="1 2">
    <name type="scientific">Legionella nautarum</name>
    <dbReference type="NCBI Taxonomy" id="45070"/>
    <lineage>
        <taxon>Bacteria</taxon>
        <taxon>Pseudomonadati</taxon>
        <taxon>Pseudomonadota</taxon>
        <taxon>Gammaproteobacteria</taxon>
        <taxon>Legionellales</taxon>
        <taxon>Legionellaceae</taxon>
        <taxon>Legionella</taxon>
    </lineage>
</organism>
<name>A0A0W0WKQ1_9GAMM</name>
<dbReference type="OrthoDB" id="9990045at2"/>
<dbReference type="PATRIC" id="fig|45070.6.peg.2667"/>
<sequence length="130" mass="15468">MYLSKLGFFREKTSIEQQQLIKYLNFFTNNLKNNSLKLQICYWQQELSLLNLLNISRQKAKRQQFSGKLKSIVRKRRAKKYFLLKKTRVQSLHLKQQKLKITPQFPAFPELMINKSPSNKLKGNASIKLH</sequence>
<proteinExistence type="predicted"/>
<dbReference type="Proteomes" id="UP000054725">
    <property type="component" value="Unassembled WGS sequence"/>
</dbReference>
<dbReference type="EMBL" id="LNYO01000024">
    <property type="protein sequence ID" value="KTD32881.1"/>
    <property type="molecule type" value="Genomic_DNA"/>
</dbReference>